<dbReference type="GO" id="GO:0004888">
    <property type="term" value="F:transmembrane signaling receptor activity"/>
    <property type="evidence" value="ECO:0007669"/>
    <property type="project" value="InterPro"/>
</dbReference>
<dbReference type="Proteomes" id="UP000075349">
    <property type="component" value="Unassembled WGS sequence"/>
</dbReference>
<dbReference type="PROSITE" id="PS50885">
    <property type="entry name" value="HAMP"/>
    <property type="match status" value="1"/>
</dbReference>
<dbReference type="InterPro" id="IPR004089">
    <property type="entry name" value="MCPsignal_dom"/>
</dbReference>
<comment type="subcellular location">
    <subcellularLocation>
        <location evidence="1">Membrane</location>
    </subcellularLocation>
</comment>
<dbReference type="CDD" id="cd06225">
    <property type="entry name" value="HAMP"/>
    <property type="match status" value="1"/>
</dbReference>
<dbReference type="GO" id="GO:0006935">
    <property type="term" value="P:chemotaxis"/>
    <property type="evidence" value="ECO:0007669"/>
    <property type="project" value="InterPro"/>
</dbReference>
<evidence type="ECO:0000259" key="7">
    <source>
        <dbReference type="PROSITE" id="PS50111"/>
    </source>
</evidence>
<dbReference type="CDD" id="cd18774">
    <property type="entry name" value="PDC2_HK_sensor"/>
    <property type="match status" value="1"/>
</dbReference>
<sequence>MKKGFFGFKGILLGAMACLLTTALIVSAWIGYSETREIVVENVERYFTDYTRQQAITAENYFGQKTRSISKVAKHYKARPFPENYIEQTKLLASAMDIDSVVISLDNGNAYWNQTANTWPNHKYNGDVTTREWYQLAQRKSQVSVTEPYVASDGVIWISFVEKTYDGTISSDLTLDFLNQIVNRVSEIPGAVAVMMDSDTTILASSSPVIKNGEKARDLNGFRDTALNAVRMPSGVQSYELDGKKKLFFSHRFQVADKTWYLGVGVDEAIAFQELGELESDLTLSVAISVLSALVVLSLLFHRLYQPVLALRDVIESLAMGNGDLTNRIPVTSNDDLGRIATGINGFIAQLQTMFLEVKTLSKALESRIDTLATQSQQSALRLTEHASETEQIAAAIEEMNSTAEAVAQSAATTAQLTQKAEELGRDASQSIRQSKNNMSSLRREVDVAVERVEEMNGKSQGIHSILTVISDIAEQTNLLALNAAIEAARAGEQGRGFAVVADEVRNLAGRTKSSTEEIEQALNELLNSSHLMVASMESTKVCCQKADSSAHALEANVSHVAELVTHINDASMQIATSAEEQSSVTQEIGRNITKINDIVNALKSSGVEIEEETLRLVEVNQQLSALMAKFKVEQ</sequence>
<feature type="transmembrane region" description="Helical" evidence="6">
    <location>
        <begin position="12"/>
        <end position="32"/>
    </location>
</feature>
<dbReference type="PRINTS" id="PR00260">
    <property type="entry name" value="CHEMTRNSDUCR"/>
</dbReference>
<protein>
    <recommendedName>
        <fullName evidence="11">Chemotaxis protein</fullName>
    </recommendedName>
</protein>
<dbReference type="GO" id="GO:0007165">
    <property type="term" value="P:signal transduction"/>
    <property type="evidence" value="ECO:0007669"/>
    <property type="project" value="UniProtKB-KW"/>
</dbReference>
<evidence type="ECO:0000256" key="5">
    <source>
        <dbReference type="SAM" id="Coils"/>
    </source>
</evidence>
<dbReference type="PROSITE" id="PS50111">
    <property type="entry name" value="CHEMOTAXIS_TRANSDUC_2"/>
    <property type="match status" value="1"/>
</dbReference>
<reference evidence="10" key="1">
    <citation type="submission" date="2015-12" db="EMBL/GenBank/DDBJ databases">
        <authorList>
            <person name="Tarr C.L."/>
            <person name="Gladney L.M."/>
        </authorList>
    </citation>
    <scope>NUCLEOTIDE SEQUENCE [LARGE SCALE GENOMIC DNA]</scope>
    <source>
        <strain evidence="10">2756-81</strain>
    </source>
</reference>
<keyword evidence="6" id="KW-0472">Membrane</keyword>
<evidence type="ECO:0000256" key="3">
    <source>
        <dbReference type="ARBA" id="ARBA00029447"/>
    </source>
</evidence>
<keyword evidence="6" id="KW-0812">Transmembrane</keyword>
<keyword evidence="6" id="KW-1133">Transmembrane helix</keyword>
<dbReference type="SUPFAM" id="SSF58104">
    <property type="entry name" value="Methyl-accepting chemotaxis protein (MCP) signaling domain"/>
    <property type="match status" value="1"/>
</dbReference>
<dbReference type="PANTHER" id="PTHR32089">
    <property type="entry name" value="METHYL-ACCEPTING CHEMOTAXIS PROTEIN MCPB"/>
    <property type="match status" value="1"/>
</dbReference>
<comment type="similarity">
    <text evidence="3">Belongs to the methyl-accepting chemotaxis (MCP) protein family.</text>
</comment>
<dbReference type="Pfam" id="PF00015">
    <property type="entry name" value="MCPsignal"/>
    <property type="match status" value="1"/>
</dbReference>
<keyword evidence="2 4" id="KW-0807">Transducer</keyword>
<dbReference type="Gene3D" id="3.30.450.20">
    <property type="entry name" value="PAS domain"/>
    <property type="match status" value="2"/>
</dbReference>
<evidence type="ECO:0000313" key="10">
    <source>
        <dbReference type="Proteomes" id="UP000075349"/>
    </source>
</evidence>
<evidence type="ECO:0000256" key="2">
    <source>
        <dbReference type="ARBA" id="ARBA00023224"/>
    </source>
</evidence>
<dbReference type="SMART" id="SM00283">
    <property type="entry name" value="MA"/>
    <property type="match status" value="1"/>
</dbReference>
<organism evidence="9 10">
    <name type="scientific">Vibrio cidicii</name>
    <dbReference type="NCBI Taxonomy" id="1763883"/>
    <lineage>
        <taxon>Bacteria</taxon>
        <taxon>Pseudomonadati</taxon>
        <taxon>Pseudomonadota</taxon>
        <taxon>Gammaproteobacteria</taxon>
        <taxon>Vibrionales</taxon>
        <taxon>Vibrionaceae</taxon>
        <taxon>Vibrio</taxon>
    </lineage>
</organism>
<evidence type="ECO:0000256" key="6">
    <source>
        <dbReference type="SAM" id="Phobius"/>
    </source>
</evidence>
<evidence type="ECO:0008006" key="11">
    <source>
        <dbReference type="Google" id="ProtNLM"/>
    </source>
</evidence>
<feature type="coiled-coil region" evidence="5">
    <location>
        <begin position="432"/>
        <end position="459"/>
    </location>
</feature>
<dbReference type="Gene3D" id="1.10.287.950">
    <property type="entry name" value="Methyl-accepting chemotaxis protein"/>
    <property type="match status" value="1"/>
</dbReference>
<feature type="domain" description="Methyl-accepting transducer" evidence="7">
    <location>
        <begin position="361"/>
        <end position="597"/>
    </location>
</feature>
<accession>A0A151JFR9</accession>
<dbReference type="EMBL" id="LOMK01000001">
    <property type="protein sequence ID" value="KYN24620.1"/>
    <property type="molecule type" value="Genomic_DNA"/>
</dbReference>
<dbReference type="GO" id="GO:0016020">
    <property type="term" value="C:membrane"/>
    <property type="evidence" value="ECO:0007669"/>
    <property type="project" value="UniProtKB-SubCell"/>
</dbReference>
<dbReference type="AlphaFoldDB" id="A0A151JFR9"/>
<dbReference type="PANTHER" id="PTHR32089:SF120">
    <property type="entry name" value="METHYL-ACCEPTING CHEMOTAXIS PROTEIN TLPQ"/>
    <property type="match status" value="1"/>
</dbReference>
<proteinExistence type="inferred from homology"/>
<gene>
    <name evidence="9" type="ORF">AUQ44_01560</name>
</gene>
<evidence type="ECO:0000256" key="1">
    <source>
        <dbReference type="ARBA" id="ARBA00004370"/>
    </source>
</evidence>
<dbReference type="CDD" id="cd11386">
    <property type="entry name" value="MCP_signal"/>
    <property type="match status" value="1"/>
</dbReference>
<dbReference type="FunFam" id="1.10.287.950:FF:000001">
    <property type="entry name" value="Methyl-accepting chemotaxis sensory transducer"/>
    <property type="match status" value="1"/>
</dbReference>
<dbReference type="SMART" id="SM00304">
    <property type="entry name" value="HAMP"/>
    <property type="match status" value="2"/>
</dbReference>
<evidence type="ECO:0000259" key="8">
    <source>
        <dbReference type="PROSITE" id="PS50885"/>
    </source>
</evidence>
<comment type="caution">
    <text evidence="9">The sequence shown here is derived from an EMBL/GenBank/DDBJ whole genome shotgun (WGS) entry which is preliminary data.</text>
</comment>
<feature type="domain" description="HAMP" evidence="8">
    <location>
        <begin position="302"/>
        <end position="356"/>
    </location>
</feature>
<dbReference type="InterPro" id="IPR003660">
    <property type="entry name" value="HAMP_dom"/>
</dbReference>
<dbReference type="Pfam" id="PF00672">
    <property type="entry name" value="HAMP"/>
    <property type="match status" value="1"/>
</dbReference>
<name>A0A151JFR9_9VIBR</name>
<dbReference type="InterPro" id="IPR004090">
    <property type="entry name" value="Chemotax_Me-accpt_rcpt"/>
</dbReference>
<keyword evidence="5" id="KW-0175">Coiled coil</keyword>
<evidence type="ECO:0000256" key="4">
    <source>
        <dbReference type="PROSITE-ProRule" id="PRU00284"/>
    </source>
</evidence>
<evidence type="ECO:0000313" key="9">
    <source>
        <dbReference type="EMBL" id="KYN24620.1"/>
    </source>
</evidence>